<dbReference type="Gene3D" id="1.10.287.730">
    <property type="entry name" value="Helix hairpin bin"/>
    <property type="match status" value="1"/>
</dbReference>
<dbReference type="GO" id="GO:0006355">
    <property type="term" value="P:regulation of DNA-templated transcription"/>
    <property type="evidence" value="ECO:0007669"/>
    <property type="project" value="InterPro"/>
</dbReference>
<sequence length="429" mass="48128">MSDVRALAAEVIYQVIIEKQSLNQALPAASTKIAVKDKALLQQLCYGVLRHYSSLEFYCSKLLSKPLKGKQKVFEFLLYVGIYQLQHMRTPPHAAVAETVNALTTLNATGLKGLINAVLRNFQRKQTELEAQAHEINACKYNHPGWFINQVKTAYPTQWEQILDANQLQAPMWLRVNQAQHNTTQYSEKLNLENIDHQLQDGFIDAVLLEKPCDVFSLPEFDTGGSSVQDGAAQMAARLLDPQDGDYILDACAAPGGKTCHLLELAKIEVLALDADAKRLERVQENLTRIGLEAKLTCADASKPNDWFDGKQFDRILLDVPCSATGVIRRHPDIKWLRRADDIEKLAKLQGQILQEIWPLLKPGGTLLYATCSVLPQENKNQILNFLEQQTDAEHMAINSDDTLTTPGWQLLPALTDGFYYAKLTKKYS</sequence>
<dbReference type="FunFam" id="3.40.50.150:FF:000022">
    <property type="entry name" value="Ribosomal RNA small subunit methyltransferase B"/>
    <property type="match status" value="1"/>
</dbReference>
<comment type="catalytic activity">
    <reaction evidence="13">
        <text>cytidine(967) in 16S rRNA + S-adenosyl-L-methionine = 5-methylcytidine(967) in 16S rRNA + S-adenosyl-L-homocysteine + H(+)</text>
        <dbReference type="Rhea" id="RHEA:42748"/>
        <dbReference type="Rhea" id="RHEA-COMP:10219"/>
        <dbReference type="Rhea" id="RHEA-COMP:10220"/>
        <dbReference type="ChEBI" id="CHEBI:15378"/>
        <dbReference type="ChEBI" id="CHEBI:57856"/>
        <dbReference type="ChEBI" id="CHEBI:59789"/>
        <dbReference type="ChEBI" id="CHEBI:74483"/>
        <dbReference type="ChEBI" id="CHEBI:82748"/>
        <dbReference type="EC" id="2.1.1.176"/>
    </reaction>
</comment>
<dbReference type="PANTHER" id="PTHR22807">
    <property type="entry name" value="NOP2 YEAST -RELATED NOL1/NOP2/FMU SUN DOMAIN-CONTAINING"/>
    <property type="match status" value="1"/>
</dbReference>
<evidence type="ECO:0000313" key="17">
    <source>
        <dbReference type="Proteomes" id="UP000198862"/>
    </source>
</evidence>
<gene>
    <name evidence="16" type="ORF">SAMN02745724_01824</name>
</gene>
<dbReference type="Pfam" id="PF22458">
    <property type="entry name" value="RsmF-B_ferredox"/>
    <property type="match status" value="1"/>
</dbReference>
<keyword evidence="10 14" id="KW-0694">RNA-binding</keyword>
<keyword evidence="7 14" id="KW-0489">Methyltransferase</keyword>
<evidence type="ECO:0000256" key="10">
    <source>
        <dbReference type="ARBA" id="ARBA00022884"/>
    </source>
</evidence>
<evidence type="ECO:0000256" key="2">
    <source>
        <dbReference type="ARBA" id="ARBA00004496"/>
    </source>
</evidence>
<keyword evidence="9 14" id="KW-0949">S-adenosyl-L-methionine</keyword>
<dbReference type="Gene3D" id="3.40.50.150">
    <property type="entry name" value="Vaccinia Virus protein VP39"/>
    <property type="match status" value="1"/>
</dbReference>
<evidence type="ECO:0000256" key="9">
    <source>
        <dbReference type="ARBA" id="ARBA00022691"/>
    </source>
</evidence>
<dbReference type="PROSITE" id="PS51686">
    <property type="entry name" value="SAM_MT_RSMB_NOP"/>
    <property type="match status" value="1"/>
</dbReference>
<feature type="domain" description="SAM-dependent MTase RsmB/NOP-type" evidence="15">
    <location>
        <begin position="162"/>
        <end position="427"/>
    </location>
</feature>
<evidence type="ECO:0000256" key="14">
    <source>
        <dbReference type="PROSITE-ProRule" id="PRU01023"/>
    </source>
</evidence>
<evidence type="ECO:0000256" key="7">
    <source>
        <dbReference type="ARBA" id="ARBA00022603"/>
    </source>
</evidence>
<feature type="binding site" evidence="14">
    <location>
        <position position="274"/>
    </location>
    <ligand>
        <name>S-adenosyl-L-methionine</name>
        <dbReference type="ChEBI" id="CHEBI:59789"/>
    </ligand>
</feature>
<dbReference type="OrthoDB" id="9810297at2"/>
<dbReference type="GO" id="GO:0070475">
    <property type="term" value="P:rRNA base methylation"/>
    <property type="evidence" value="ECO:0007669"/>
    <property type="project" value="TreeGrafter"/>
</dbReference>
<dbReference type="PANTHER" id="PTHR22807:SF61">
    <property type="entry name" value="NOL1_NOP2_SUN FAMILY PROTEIN _ ANTITERMINATION NUSB DOMAIN-CONTAINING PROTEIN"/>
    <property type="match status" value="1"/>
</dbReference>
<dbReference type="InterPro" id="IPR035926">
    <property type="entry name" value="NusB-like_sf"/>
</dbReference>
<evidence type="ECO:0000256" key="5">
    <source>
        <dbReference type="ARBA" id="ARBA00022490"/>
    </source>
</evidence>
<dbReference type="Proteomes" id="UP000198862">
    <property type="component" value="Unassembled WGS sequence"/>
</dbReference>
<dbReference type="InterPro" id="IPR029063">
    <property type="entry name" value="SAM-dependent_MTases_sf"/>
</dbReference>
<evidence type="ECO:0000256" key="3">
    <source>
        <dbReference type="ARBA" id="ARBA00007494"/>
    </source>
</evidence>
<dbReference type="RefSeq" id="WP_091982979.1">
    <property type="nucleotide sequence ID" value="NZ_FOLO01000010.1"/>
</dbReference>
<accession>A0A1I1JPM6</accession>
<dbReference type="PROSITE" id="PS01153">
    <property type="entry name" value="NOL1_NOP2_SUN"/>
    <property type="match status" value="1"/>
</dbReference>
<keyword evidence="17" id="KW-1185">Reference proteome</keyword>
<dbReference type="Gene3D" id="3.30.70.1170">
    <property type="entry name" value="Sun protein, domain 3"/>
    <property type="match status" value="1"/>
</dbReference>
<evidence type="ECO:0000313" key="16">
    <source>
        <dbReference type="EMBL" id="SFC50131.1"/>
    </source>
</evidence>
<name>A0A1I1JPM6_9GAMM</name>
<dbReference type="CDD" id="cd02440">
    <property type="entry name" value="AdoMet_MTases"/>
    <property type="match status" value="1"/>
</dbReference>
<reference evidence="16 17" key="1">
    <citation type="submission" date="2016-10" db="EMBL/GenBank/DDBJ databases">
        <authorList>
            <person name="de Groot N.N."/>
        </authorList>
    </citation>
    <scope>NUCLEOTIDE SEQUENCE [LARGE SCALE GENOMIC DNA]</scope>
    <source>
        <strain evidence="16 17">DSM 6059</strain>
    </source>
</reference>
<evidence type="ECO:0000259" key="15">
    <source>
        <dbReference type="PROSITE" id="PS51686"/>
    </source>
</evidence>
<dbReference type="InterPro" id="IPR023267">
    <property type="entry name" value="RCMT"/>
</dbReference>
<feature type="binding site" evidence="14">
    <location>
        <begin position="252"/>
        <end position="258"/>
    </location>
    <ligand>
        <name>S-adenosyl-L-methionine</name>
        <dbReference type="ChEBI" id="CHEBI:59789"/>
    </ligand>
</feature>
<evidence type="ECO:0000256" key="6">
    <source>
        <dbReference type="ARBA" id="ARBA00022552"/>
    </source>
</evidence>
<proteinExistence type="inferred from homology"/>
<dbReference type="InterPro" id="IPR054728">
    <property type="entry name" value="RsmB-like_ferredoxin"/>
</dbReference>
<dbReference type="NCBIfam" id="TIGR00563">
    <property type="entry name" value="rsmB"/>
    <property type="match status" value="1"/>
</dbReference>
<comment type="function">
    <text evidence="1">Specifically methylates the cytosine at position 967 (m5C967) of 16S rRNA.</text>
</comment>
<feature type="active site" description="Nucleophile" evidence="14">
    <location>
        <position position="372"/>
    </location>
</feature>
<dbReference type="Gene3D" id="1.10.940.10">
    <property type="entry name" value="NusB-like"/>
    <property type="match status" value="1"/>
</dbReference>
<dbReference type="InterPro" id="IPR001678">
    <property type="entry name" value="MeTrfase_RsmB-F_NOP2_dom"/>
</dbReference>
<organism evidence="16 17">
    <name type="scientific">Pseudoalteromonas denitrificans DSM 6059</name>
    <dbReference type="NCBI Taxonomy" id="1123010"/>
    <lineage>
        <taxon>Bacteria</taxon>
        <taxon>Pseudomonadati</taxon>
        <taxon>Pseudomonadota</taxon>
        <taxon>Gammaproteobacteria</taxon>
        <taxon>Alteromonadales</taxon>
        <taxon>Pseudoalteromonadaceae</taxon>
        <taxon>Pseudoalteromonas</taxon>
    </lineage>
</organism>
<dbReference type="PRINTS" id="PR02008">
    <property type="entry name" value="RCMTFAMILY"/>
</dbReference>
<dbReference type="GO" id="GO:0003723">
    <property type="term" value="F:RNA binding"/>
    <property type="evidence" value="ECO:0007669"/>
    <property type="project" value="UniProtKB-UniRule"/>
</dbReference>
<protein>
    <recommendedName>
        <fullName evidence="4">16S rRNA (cytosine(967)-C(5))-methyltransferase</fullName>
        <ecNumber evidence="4">2.1.1.176</ecNumber>
    </recommendedName>
    <alternativeName>
        <fullName evidence="11">16S rRNA m5C967 methyltransferase</fullName>
    </alternativeName>
    <alternativeName>
        <fullName evidence="12">rRNA (cytosine-C(5)-)-methyltransferase RsmB</fullName>
    </alternativeName>
</protein>
<comment type="subcellular location">
    <subcellularLocation>
        <location evidence="2">Cytoplasm</location>
    </subcellularLocation>
</comment>
<evidence type="ECO:0000256" key="4">
    <source>
        <dbReference type="ARBA" id="ARBA00012140"/>
    </source>
</evidence>
<evidence type="ECO:0000256" key="11">
    <source>
        <dbReference type="ARBA" id="ARBA00030399"/>
    </source>
</evidence>
<dbReference type="STRING" id="1123010.SAMN02745724_01824"/>
<dbReference type="Pfam" id="PF01189">
    <property type="entry name" value="Methyltr_RsmB-F"/>
    <property type="match status" value="1"/>
</dbReference>
<dbReference type="InterPro" id="IPR049560">
    <property type="entry name" value="MeTrfase_RsmB-F_NOP2_cat"/>
</dbReference>
<evidence type="ECO:0000256" key="13">
    <source>
        <dbReference type="ARBA" id="ARBA00047283"/>
    </source>
</evidence>
<dbReference type="InterPro" id="IPR006027">
    <property type="entry name" value="NusB_RsmB_TIM44"/>
</dbReference>
<dbReference type="GO" id="GO:0009383">
    <property type="term" value="F:rRNA (cytosine-C5-)-methyltransferase activity"/>
    <property type="evidence" value="ECO:0007669"/>
    <property type="project" value="TreeGrafter"/>
</dbReference>
<dbReference type="EMBL" id="FOLO01000010">
    <property type="protein sequence ID" value="SFC50131.1"/>
    <property type="molecule type" value="Genomic_DNA"/>
</dbReference>
<dbReference type="InterPro" id="IPR004573">
    <property type="entry name" value="rRNA_ssu_MeTfrase_B"/>
</dbReference>
<dbReference type="NCBIfam" id="NF011494">
    <property type="entry name" value="PRK14902.1"/>
    <property type="match status" value="1"/>
</dbReference>
<evidence type="ECO:0000256" key="1">
    <source>
        <dbReference type="ARBA" id="ARBA00002724"/>
    </source>
</evidence>
<feature type="binding site" evidence="14">
    <location>
        <position position="300"/>
    </location>
    <ligand>
        <name>S-adenosyl-L-methionine</name>
        <dbReference type="ChEBI" id="CHEBI:59789"/>
    </ligand>
</feature>
<dbReference type="NCBIfam" id="NF008149">
    <property type="entry name" value="PRK10901.1"/>
    <property type="match status" value="1"/>
</dbReference>
<comment type="similarity">
    <text evidence="3 14">Belongs to the class I-like SAM-binding methyltransferase superfamily. RsmB/NOP family.</text>
</comment>
<dbReference type="AlphaFoldDB" id="A0A1I1JPM6"/>
<dbReference type="GO" id="GO:0005829">
    <property type="term" value="C:cytosol"/>
    <property type="evidence" value="ECO:0007669"/>
    <property type="project" value="TreeGrafter"/>
</dbReference>
<dbReference type="InterPro" id="IPR018314">
    <property type="entry name" value="RsmB/NOL1/NOP2-like_CS"/>
</dbReference>
<evidence type="ECO:0000256" key="12">
    <source>
        <dbReference type="ARBA" id="ARBA00031088"/>
    </source>
</evidence>
<dbReference type="Pfam" id="PF01029">
    <property type="entry name" value="NusB"/>
    <property type="match status" value="1"/>
</dbReference>
<keyword evidence="6" id="KW-0698">rRNA processing</keyword>
<keyword evidence="5" id="KW-0963">Cytoplasm</keyword>
<evidence type="ECO:0000256" key="8">
    <source>
        <dbReference type="ARBA" id="ARBA00022679"/>
    </source>
</evidence>
<dbReference type="SUPFAM" id="SSF48013">
    <property type="entry name" value="NusB-like"/>
    <property type="match status" value="1"/>
</dbReference>
<feature type="binding site" evidence="14">
    <location>
        <position position="319"/>
    </location>
    <ligand>
        <name>S-adenosyl-L-methionine</name>
        <dbReference type="ChEBI" id="CHEBI:59789"/>
    </ligand>
</feature>
<keyword evidence="8 14" id="KW-0808">Transferase</keyword>
<dbReference type="SUPFAM" id="SSF53335">
    <property type="entry name" value="S-adenosyl-L-methionine-dependent methyltransferases"/>
    <property type="match status" value="1"/>
</dbReference>
<dbReference type="EC" id="2.1.1.176" evidence="4"/>